<dbReference type="EMBL" id="LAZR01001514">
    <property type="protein sequence ID" value="KKN43395.1"/>
    <property type="molecule type" value="Genomic_DNA"/>
</dbReference>
<gene>
    <name evidence="1" type="ORF">LCGC14_0703610</name>
</gene>
<name>A0A0F9QH50_9ZZZZ</name>
<dbReference type="InterPro" id="IPR005368">
    <property type="entry name" value="UPF0175"/>
</dbReference>
<evidence type="ECO:0000313" key="1">
    <source>
        <dbReference type="EMBL" id="KKN43395.1"/>
    </source>
</evidence>
<sequence>MSKQILWISILSVDFDREIHLSRRFHNDKISLGRASEIAGISIWEMLDELKKKNVTLDYKISEAELEFEKILKKHNKK</sequence>
<protein>
    <submittedName>
        <fullName evidence="1">Uncharacterized protein</fullName>
    </submittedName>
</protein>
<dbReference type="AlphaFoldDB" id="A0A0F9QH50"/>
<proteinExistence type="predicted"/>
<comment type="caution">
    <text evidence="1">The sequence shown here is derived from an EMBL/GenBank/DDBJ whole genome shotgun (WGS) entry which is preliminary data.</text>
</comment>
<dbReference type="Pfam" id="PF03683">
    <property type="entry name" value="UPF0175"/>
    <property type="match status" value="1"/>
</dbReference>
<reference evidence="1" key="1">
    <citation type="journal article" date="2015" name="Nature">
        <title>Complex archaea that bridge the gap between prokaryotes and eukaryotes.</title>
        <authorList>
            <person name="Spang A."/>
            <person name="Saw J.H."/>
            <person name="Jorgensen S.L."/>
            <person name="Zaremba-Niedzwiedzka K."/>
            <person name="Martijn J."/>
            <person name="Lind A.E."/>
            <person name="van Eijk R."/>
            <person name="Schleper C."/>
            <person name="Guy L."/>
            <person name="Ettema T.J."/>
        </authorList>
    </citation>
    <scope>NUCLEOTIDE SEQUENCE</scope>
</reference>
<organism evidence="1">
    <name type="scientific">marine sediment metagenome</name>
    <dbReference type="NCBI Taxonomy" id="412755"/>
    <lineage>
        <taxon>unclassified sequences</taxon>
        <taxon>metagenomes</taxon>
        <taxon>ecological metagenomes</taxon>
    </lineage>
</organism>
<accession>A0A0F9QH50</accession>